<keyword evidence="1" id="KW-0378">Hydrolase</keyword>
<reference evidence="1 2" key="1">
    <citation type="journal article" date="2018" name="Int. J. Syst. Evol. Microbiol.">
        <title>Uliginosibacterium sediminicola sp. nov., isolated from freshwater sediment.</title>
        <authorList>
            <person name="Hwang W.M."/>
            <person name="Kim S.M."/>
            <person name="Kang K."/>
            <person name="Ahn T.Y."/>
        </authorList>
    </citation>
    <scope>NUCLEOTIDE SEQUENCE [LARGE SCALE GENOMIC DNA]</scope>
    <source>
        <strain evidence="1 2">M1-21</strain>
    </source>
</reference>
<dbReference type="GO" id="GO:0016787">
    <property type="term" value="F:hydrolase activity"/>
    <property type="evidence" value="ECO:0007669"/>
    <property type="project" value="UniProtKB-KW"/>
</dbReference>
<dbReference type="RefSeq" id="WP_345918416.1">
    <property type="nucleotide sequence ID" value="NZ_JBDIVE010000002.1"/>
</dbReference>
<accession>A0ABU9YVS2</accession>
<evidence type="ECO:0000313" key="2">
    <source>
        <dbReference type="Proteomes" id="UP001410394"/>
    </source>
</evidence>
<dbReference type="PANTHER" id="PTHR21015">
    <property type="entry name" value="UDP-N-ACETYLGLUCOSAMINE--N-ACETYLMURAMYL-(PENTAPEPTIDE) PYROPHOSPHORYL-UNDECAPRENOL N-ACETYLGLUCOSAMINE TRANSFERASE 1"/>
    <property type="match status" value="1"/>
</dbReference>
<sequence length="326" mass="35230">MKIRIRADASAQIGHGHVMRCLALAQALRERGAEVVFHSRPLVGNAFAAIEQAGFAVQSLQREGVLPACDWLIVDHYGLEAQWERAQRGNAKSIFVIDDLAGRWHDCDLFLDQNLAAARREASVPERCRQLLGPRYALLRRAFAEARVQLAPRSGKIERVLVCLGGGDPDNVTGQIVALISAAFPQLVLDVVVGAASPHIDTLRQRWAHDPQVRLGVAVDTMAVWMRDADFFIGASGSMSWERAVLSLPGIMLSLAENQRPIAQAIDAAGAGIDLGSAQDFQAARLLACMRELLATPDRVQAMSMQMGQLCDGDGAVRVAAAILDG</sequence>
<dbReference type="Proteomes" id="UP001410394">
    <property type="component" value="Unassembled WGS sequence"/>
</dbReference>
<gene>
    <name evidence="1" type="primary">pseG</name>
    <name evidence="1" type="ORF">ABDB84_04080</name>
</gene>
<dbReference type="Gene3D" id="3.40.50.11190">
    <property type="match status" value="1"/>
</dbReference>
<name>A0ABU9YVS2_9RHOO</name>
<organism evidence="1 2">
    <name type="scientific">Uliginosibacterium sediminicola</name>
    <dbReference type="NCBI Taxonomy" id="2024550"/>
    <lineage>
        <taxon>Bacteria</taxon>
        <taxon>Pseudomonadati</taxon>
        <taxon>Pseudomonadota</taxon>
        <taxon>Betaproteobacteria</taxon>
        <taxon>Rhodocyclales</taxon>
        <taxon>Zoogloeaceae</taxon>
        <taxon>Uliginosibacterium</taxon>
    </lineage>
</organism>
<dbReference type="NCBIfam" id="TIGR03590">
    <property type="entry name" value="PseG"/>
    <property type="match status" value="1"/>
</dbReference>
<dbReference type="SUPFAM" id="SSF53756">
    <property type="entry name" value="UDP-Glycosyltransferase/glycogen phosphorylase"/>
    <property type="match status" value="1"/>
</dbReference>
<dbReference type="PANTHER" id="PTHR21015:SF22">
    <property type="entry name" value="GLYCOSYLTRANSFERASE"/>
    <property type="match status" value="1"/>
</dbReference>
<dbReference type="EC" id="3.6.1.57" evidence="1"/>
<evidence type="ECO:0000313" key="1">
    <source>
        <dbReference type="EMBL" id="MEN3067646.1"/>
    </source>
</evidence>
<protein>
    <submittedName>
        <fullName evidence="1">UDP-2,4-diacetamido-2,4, 6-trideoxy-beta-L-altropyranose hydrolase</fullName>
        <ecNumber evidence="1">3.6.1.57</ecNumber>
    </submittedName>
</protein>
<keyword evidence="2" id="KW-1185">Reference proteome</keyword>
<dbReference type="InterPro" id="IPR020023">
    <property type="entry name" value="PseG"/>
</dbReference>
<proteinExistence type="predicted"/>
<dbReference type="Gene3D" id="3.40.50.2000">
    <property type="entry name" value="Glycogen Phosphorylase B"/>
    <property type="match status" value="1"/>
</dbReference>
<dbReference type="EMBL" id="JBDIVE010000002">
    <property type="protein sequence ID" value="MEN3067646.1"/>
    <property type="molecule type" value="Genomic_DNA"/>
</dbReference>
<comment type="caution">
    <text evidence="1">The sequence shown here is derived from an EMBL/GenBank/DDBJ whole genome shotgun (WGS) entry which is preliminary data.</text>
</comment>